<dbReference type="AlphaFoldDB" id="A0A840XFL4"/>
<reference evidence="2 3" key="1">
    <citation type="submission" date="2020-08" db="EMBL/GenBank/DDBJ databases">
        <title>Sequencing the genomes of 1000 actinobacteria strains.</title>
        <authorList>
            <person name="Klenk H.-P."/>
        </authorList>
    </citation>
    <scope>NUCLEOTIDE SEQUENCE [LARGE SCALE GENOMIC DNA]</scope>
    <source>
        <strain evidence="2 3">DSM 23889</strain>
    </source>
</reference>
<gene>
    <name evidence="2" type="ORF">BJ959_000798</name>
</gene>
<dbReference type="SUPFAM" id="SSF53474">
    <property type="entry name" value="alpha/beta-Hydrolases"/>
    <property type="match status" value="1"/>
</dbReference>
<protein>
    <recommendedName>
        <fullName evidence="1">DUF1023 domain-containing protein</fullName>
    </recommendedName>
</protein>
<organism evidence="2 3">
    <name type="scientific">Microcella frigidaquae</name>
    <dbReference type="NCBI Taxonomy" id="424758"/>
    <lineage>
        <taxon>Bacteria</taxon>
        <taxon>Bacillati</taxon>
        <taxon>Actinomycetota</taxon>
        <taxon>Actinomycetes</taxon>
        <taxon>Micrococcales</taxon>
        <taxon>Microbacteriaceae</taxon>
        <taxon>Microcella</taxon>
    </lineage>
</organism>
<dbReference type="RefSeq" id="WP_153981620.1">
    <property type="nucleotide sequence ID" value="NZ_BAAANZ010000010.1"/>
</dbReference>
<dbReference type="Proteomes" id="UP000552883">
    <property type="component" value="Unassembled WGS sequence"/>
</dbReference>
<keyword evidence="3" id="KW-1185">Reference proteome</keyword>
<evidence type="ECO:0000313" key="3">
    <source>
        <dbReference type="Proteomes" id="UP000552883"/>
    </source>
</evidence>
<accession>A0A840XFL4</accession>
<evidence type="ECO:0000259" key="1">
    <source>
        <dbReference type="Pfam" id="PF06259"/>
    </source>
</evidence>
<dbReference type="OrthoDB" id="3259161at2"/>
<proteinExistence type="predicted"/>
<name>A0A840XFL4_9MICO</name>
<sequence>MLLDATAVVIASLTVAAVAGPVTLPGAPPVTPITSIAAPAMSAPDRPALERAIDLPTSTQHDAAALAPTTPLTVESFENLTGVDLLHALAAAPPAVSATALESNPHRLQALLAAPPGAPQVSGWWAGLDARAQRALLSAAPELVGNLDGIPVAVRNAANRDVLRSTIRELELEGLRAGRTIAAQNQQRLEMLYGVADALGPATANPPRTLLQLDTHGQGKMAIVLGDLETADYVSYLMPGMFISVGGNAVEWTDTAARLYDEQVSWLSLLAEAGATDEVETVATVAWIGYQTPTLLNVGSLDLAYEGRDAIARAIDGLQAIRGTDQPYIALLSHSYGSTAAMLALQQSTTVDALAMIGSPGAPASSVDELNVRGDVFVGEAAWDPIPNSAFFGRDPGSAEFGARVMSVAGGVDVITNQVLTESIGHNYYFAAGTESLRNLALIGIDKGELVTDGSQRDEGRTLALLL</sequence>
<evidence type="ECO:0000313" key="2">
    <source>
        <dbReference type="EMBL" id="MBB5617302.1"/>
    </source>
</evidence>
<dbReference type="InterPro" id="IPR029058">
    <property type="entry name" value="AB_hydrolase_fold"/>
</dbReference>
<dbReference type="InterPro" id="IPR010427">
    <property type="entry name" value="DUF1023"/>
</dbReference>
<feature type="domain" description="DUF1023" evidence="1">
    <location>
        <begin position="214"/>
        <end position="391"/>
    </location>
</feature>
<dbReference type="Pfam" id="PF06259">
    <property type="entry name" value="Abhydrolase_8"/>
    <property type="match status" value="1"/>
</dbReference>
<dbReference type="EMBL" id="JACHBS010000001">
    <property type="protein sequence ID" value="MBB5617302.1"/>
    <property type="molecule type" value="Genomic_DNA"/>
</dbReference>
<comment type="caution">
    <text evidence="2">The sequence shown here is derived from an EMBL/GenBank/DDBJ whole genome shotgun (WGS) entry which is preliminary data.</text>
</comment>